<keyword evidence="3" id="KW-1185">Reference proteome</keyword>
<feature type="non-terminal residue" evidence="2">
    <location>
        <position position="103"/>
    </location>
</feature>
<organism evidence="2 3">
    <name type="scientific">Caligus rogercresseyi</name>
    <name type="common">Sea louse</name>
    <dbReference type="NCBI Taxonomy" id="217165"/>
    <lineage>
        <taxon>Eukaryota</taxon>
        <taxon>Metazoa</taxon>
        <taxon>Ecdysozoa</taxon>
        <taxon>Arthropoda</taxon>
        <taxon>Crustacea</taxon>
        <taxon>Multicrustacea</taxon>
        <taxon>Hexanauplia</taxon>
        <taxon>Copepoda</taxon>
        <taxon>Siphonostomatoida</taxon>
        <taxon>Caligidae</taxon>
        <taxon>Caligus</taxon>
    </lineage>
</organism>
<sequence length="103" mass="11726">TVTSPHLNHDIFQFDHLHFHLGSRGKGGSEHLLTALKPRPCNKGVTDSIGVLAVLYDIIPCPNDDVYRKPEEETEVSNISLQDFLPEDVHTFFRILWLSYTPK</sequence>
<gene>
    <name evidence="2" type="ORF">FKW44_004584</name>
</gene>
<dbReference type="PROSITE" id="PS51144">
    <property type="entry name" value="ALPHA_CA_2"/>
    <property type="match status" value="1"/>
</dbReference>
<feature type="non-terminal residue" evidence="2">
    <location>
        <position position="1"/>
    </location>
</feature>
<name>A0A7T8HLV3_CALRO</name>
<protein>
    <submittedName>
        <fullName evidence="2">Carbonic anhydrase 1</fullName>
    </submittedName>
</protein>
<feature type="domain" description="Alpha-carbonic anhydrase" evidence="1">
    <location>
        <begin position="1"/>
        <end position="103"/>
    </location>
</feature>
<dbReference type="AlphaFoldDB" id="A0A7T8HLV3"/>
<dbReference type="EMBL" id="CP045892">
    <property type="protein sequence ID" value="QQP52429.1"/>
    <property type="molecule type" value="Genomic_DNA"/>
</dbReference>
<reference evidence="3" key="1">
    <citation type="submission" date="2021-01" db="EMBL/GenBank/DDBJ databases">
        <title>Caligus Genome Assembly.</title>
        <authorList>
            <person name="Gallardo-Escarate C."/>
        </authorList>
    </citation>
    <scope>NUCLEOTIDE SEQUENCE [LARGE SCALE GENOMIC DNA]</scope>
</reference>
<dbReference type="SUPFAM" id="SSF51069">
    <property type="entry name" value="Carbonic anhydrase"/>
    <property type="match status" value="1"/>
</dbReference>
<proteinExistence type="predicted"/>
<evidence type="ECO:0000313" key="2">
    <source>
        <dbReference type="EMBL" id="QQP52429.1"/>
    </source>
</evidence>
<evidence type="ECO:0000313" key="3">
    <source>
        <dbReference type="Proteomes" id="UP000595437"/>
    </source>
</evidence>
<dbReference type="InterPro" id="IPR036398">
    <property type="entry name" value="CA_dom_sf"/>
</dbReference>
<dbReference type="Proteomes" id="UP000595437">
    <property type="component" value="Chromosome 3"/>
</dbReference>
<accession>A0A7T8HLV3</accession>
<evidence type="ECO:0000259" key="1">
    <source>
        <dbReference type="PROSITE" id="PS51144"/>
    </source>
</evidence>
<dbReference type="InterPro" id="IPR001148">
    <property type="entry name" value="CA_dom"/>
</dbReference>